<feature type="transmembrane region" description="Helical" evidence="2">
    <location>
        <begin position="87"/>
        <end position="105"/>
    </location>
</feature>
<feature type="compositionally biased region" description="Basic and acidic residues" evidence="1">
    <location>
        <begin position="1"/>
        <end position="12"/>
    </location>
</feature>
<evidence type="ECO:0000256" key="1">
    <source>
        <dbReference type="SAM" id="MobiDB-lite"/>
    </source>
</evidence>
<comment type="caution">
    <text evidence="3">The sequence shown here is derived from an EMBL/GenBank/DDBJ whole genome shotgun (WGS) entry which is preliminary data.</text>
</comment>
<feature type="compositionally biased region" description="Basic and acidic residues" evidence="1">
    <location>
        <begin position="176"/>
        <end position="186"/>
    </location>
</feature>
<evidence type="ECO:0008006" key="5">
    <source>
        <dbReference type="Google" id="ProtNLM"/>
    </source>
</evidence>
<feature type="transmembrane region" description="Helical" evidence="2">
    <location>
        <begin position="54"/>
        <end position="75"/>
    </location>
</feature>
<dbReference type="Proteomes" id="UP000567795">
    <property type="component" value="Unassembled WGS sequence"/>
</dbReference>
<keyword evidence="2" id="KW-0472">Membrane</keyword>
<keyword evidence="2" id="KW-1133">Transmembrane helix</keyword>
<dbReference type="AlphaFoldDB" id="A0A853A380"/>
<reference evidence="3 4" key="1">
    <citation type="submission" date="2020-07" db="EMBL/GenBank/DDBJ databases">
        <title>Sequencing the genomes of 1000 actinobacteria strains.</title>
        <authorList>
            <person name="Klenk H.-P."/>
        </authorList>
    </citation>
    <scope>NUCLEOTIDE SEQUENCE [LARGE SCALE GENOMIC DNA]</scope>
    <source>
        <strain evidence="3 4">DSM 42178</strain>
    </source>
</reference>
<keyword evidence="4" id="KW-1185">Reference proteome</keyword>
<feature type="compositionally biased region" description="Low complexity" evidence="1">
    <location>
        <begin position="15"/>
        <end position="28"/>
    </location>
</feature>
<protein>
    <recommendedName>
        <fullName evidence="5">Integral membrane protein</fullName>
    </recommendedName>
</protein>
<keyword evidence="2" id="KW-0812">Transmembrane</keyword>
<dbReference type="RefSeq" id="WP_179813796.1">
    <property type="nucleotide sequence ID" value="NZ_JACBZD010000001.1"/>
</dbReference>
<evidence type="ECO:0000313" key="4">
    <source>
        <dbReference type="Proteomes" id="UP000567795"/>
    </source>
</evidence>
<accession>A0A853A380</accession>
<evidence type="ECO:0000313" key="3">
    <source>
        <dbReference type="EMBL" id="NYI04972.1"/>
    </source>
</evidence>
<organism evidence="3 4">
    <name type="scientific">Allostreptomyces psammosilenae</name>
    <dbReference type="NCBI Taxonomy" id="1892865"/>
    <lineage>
        <taxon>Bacteria</taxon>
        <taxon>Bacillati</taxon>
        <taxon>Actinomycetota</taxon>
        <taxon>Actinomycetes</taxon>
        <taxon>Kitasatosporales</taxon>
        <taxon>Streptomycetaceae</taxon>
        <taxon>Allostreptomyces</taxon>
    </lineage>
</organism>
<sequence length="200" mass="21075">MSDTHRPDHGDAGEPAAPNDPATPAAPGTPHPDEVRFFGTTWVERGTAYRLRRVAVPVGALAVLLAGAGLLGLAVDGVALAGVGAPVEVLLLVAIGVCSVIAAARTWTLLARGRGALSVRMADDRAMGPVLTIGFLGVLAAYFVRSLVEAPGEAVRRAEYQAALDRRARARAARSRRPDARPDARRARPRRSGGSRRPRR</sequence>
<feature type="transmembrane region" description="Helical" evidence="2">
    <location>
        <begin position="126"/>
        <end position="144"/>
    </location>
</feature>
<evidence type="ECO:0000256" key="2">
    <source>
        <dbReference type="SAM" id="Phobius"/>
    </source>
</evidence>
<feature type="compositionally biased region" description="Basic residues" evidence="1">
    <location>
        <begin position="187"/>
        <end position="200"/>
    </location>
</feature>
<proteinExistence type="predicted"/>
<dbReference type="EMBL" id="JACBZD010000001">
    <property type="protein sequence ID" value="NYI04972.1"/>
    <property type="molecule type" value="Genomic_DNA"/>
</dbReference>
<name>A0A853A380_9ACTN</name>
<feature type="region of interest" description="Disordered" evidence="1">
    <location>
        <begin position="1"/>
        <end position="34"/>
    </location>
</feature>
<feature type="region of interest" description="Disordered" evidence="1">
    <location>
        <begin position="169"/>
        <end position="200"/>
    </location>
</feature>
<gene>
    <name evidence="3" type="ORF">FHU37_001915</name>
</gene>